<dbReference type="OMA" id="NFDVYIF"/>
<dbReference type="EMBL" id="VCGU01000003">
    <property type="protein sequence ID" value="TRY78123.1"/>
    <property type="molecule type" value="Genomic_DNA"/>
</dbReference>
<comment type="subcellular location">
    <subcellularLocation>
        <location evidence="1">Cell membrane</location>
        <topology evidence="1">Multi-pass membrane protein</topology>
    </subcellularLocation>
</comment>
<keyword evidence="4 10" id="KW-0812">Transmembrane</keyword>
<keyword evidence="7" id="KW-1015">Disulfide bond</keyword>
<dbReference type="Proteomes" id="UP000318571">
    <property type="component" value="Chromosome 11"/>
</dbReference>
<evidence type="ECO:0000256" key="2">
    <source>
        <dbReference type="ARBA" id="ARBA00010532"/>
    </source>
</evidence>
<keyword evidence="9" id="KW-0325">Glycoprotein</keyword>
<organism evidence="11 12">
    <name type="scientific">Tigriopus californicus</name>
    <name type="common">Marine copepod</name>
    <dbReference type="NCBI Taxonomy" id="6832"/>
    <lineage>
        <taxon>Eukaryota</taxon>
        <taxon>Metazoa</taxon>
        <taxon>Ecdysozoa</taxon>
        <taxon>Arthropoda</taxon>
        <taxon>Crustacea</taxon>
        <taxon>Multicrustacea</taxon>
        <taxon>Hexanauplia</taxon>
        <taxon>Copepoda</taxon>
        <taxon>Harpacticoida</taxon>
        <taxon>Harpacticidae</taxon>
        <taxon>Tigriopus</taxon>
    </lineage>
</organism>
<evidence type="ECO:0000313" key="12">
    <source>
        <dbReference type="Proteomes" id="UP000318571"/>
    </source>
</evidence>
<feature type="transmembrane region" description="Helical" evidence="10">
    <location>
        <begin position="450"/>
        <end position="472"/>
    </location>
</feature>
<keyword evidence="8" id="KW-0675">Receptor</keyword>
<dbReference type="PRINTS" id="PR01609">
    <property type="entry name" value="CD36FAMILY"/>
</dbReference>
<dbReference type="GO" id="GO:0005886">
    <property type="term" value="C:plasma membrane"/>
    <property type="evidence" value="ECO:0007669"/>
    <property type="project" value="UniProtKB-SubCell"/>
</dbReference>
<dbReference type="InterPro" id="IPR005428">
    <property type="entry name" value="CD36/SCARB1/SNMP1"/>
</dbReference>
<evidence type="ECO:0008006" key="13">
    <source>
        <dbReference type="Google" id="ProtNLM"/>
    </source>
</evidence>
<name>A0A553PKC0_TIGCA</name>
<comment type="caution">
    <text evidence="11">The sequence shown here is derived from an EMBL/GenBank/DDBJ whole genome shotgun (WGS) entry which is preliminary data.</text>
</comment>
<sequence length="576" mass="64800">MMTRGSLRSRGECSEKVLTFVCMGFIGLMVFSAGFTISFPALFNKILGQQMTLIEGTPAFAEWMQPSVPIFTKIYLFSLQNPNQTLDKTEKPRLKQLGPFTFREVETKDQVVFNHKNRTISYKVRKSWFFEPEMSDGSLDDIVTTINVPVLGSAEASKGQFFMQWGLSSTFDNIGSQVFIQKTVRELLFECYEDTLLALADWFGQESTIPLDRFGWFYKRNGTSWADGTYNMYTGQDDISQMGKINTWNYENRTHFNDECGQVHGSAGGFYPPGTAQPNLLLFSHDACRTLSFNFKGKSKVENVPGLLYKLDETTFANESTYAPNYCFNNNLPTGVQNSTQCKQDSPAYISFPHFYQADPYYQNQFQDGSIQPEGDLHESRIVLEPVTGIPMEVLIRLQINVKLNPMEGISLLRNVPKDLYFPVIWFEAHGIATPSVAQTINLLVQIPHYANLVGAILVVIGLVGVIVCVALRCRRFRSKSGKISESKSNDDFDLSIEDFDSHRHKIIPIIKPHVSSGLNVNQQLVHSNTEETLFLNSSESEAYSSDGSKKTSFSSVDSARATLVCDLDSQSRLLS</sequence>
<evidence type="ECO:0000256" key="4">
    <source>
        <dbReference type="ARBA" id="ARBA00022692"/>
    </source>
</evidence>
<evidence type="ECO:0000256" key="7">
    <source>
        <dbReference type="ARBA" id="ARBA00023157"/>
    </source>
</evidence>
<dbReference type="Pfam" id="PF01130">
    <property type="entry name" value="CD36"/>
    <property type="match status" value="1"/>
</dbReference>
<proteinExistence type="inferred from homology"/>
<dbReference type="PANTHER" id="PTHR11923:SF93">
    <property type="entry name" value="GH07959P-RELATED"/>
    <property type="match status" value="1"/>
</dbReference>
<evidence type="ECO:0000256" key="6">
    <source>
        <dbReference type="ARBA" id="ARBA00023136"/>
    </source>
</evidence>
<dbReference type="GO" id="GO:0005737">
    <property type="term" value="C:cytoplasm"/>
    <property type="evidence" value="ECO:0007669"/>
    <property type="project" value="TreeGrafter"/>
</dbReference>
<comment type="similarity">
    <text evidence="2">Belongs to the CD36 family.</text>
</comment>
<gene>
    <name evidence="11" type="ORF">TCAL_09784</name>
</gene>
<keyword evidence="5 10" id="KW-1133">Transmembrane helix</keyword>
<dbReference type="STRING" id="6832.A0A553PKC0"/>
<dbReference type="PANTHER" id="PTHR11923">
    <property type="entry name" value="SCAVENGER RECEPTOR CLASS B TYPE-1 SR-B1"/>
    <property type="match status" value="1"/>
</dbReference>
<reference evidence="11 12" key="1">
    <citation type="journal article" date="2018" name="Nat. Ecol. Evol.">
        <title>Genomic signatures of mitonuclear coevolution across populations of Tigriopus californicus.</title>
        <authorList>
            <person name="Barreto F.S."/>
            <person name="Watson E.T."/>
            <person name="Lima T.G."/>
            <person name="Willett C.S."/>
            <person name="Edmands S."/>
            <person name="Li W."/>
            <person name="Burton R.S."/>
        </authorList>
    </citation>
    <scope>NUCLEOTIDE SEQUENCE [LARGE SCALE GENOMIC DNA]</scope>
    <source>
        <strain evidence="11 12">San Diego</strain>
    </source>
</reference>
<dbReference type="GO" id="GO:0005044">
    <property type="term" value="F:scavenger receptor activity"/>
    <property type="evidence" value="ECO:0007669"/>
    <property type="project" value="TreeGrafter"/>
</dbReference>
<protein>
    <recommendedName>
        <fullName evidence="13">Scavenger receptor class B member 1</fullName>
    </recommendedName>
</protein>
<dbReference type="InterPro" id="IPR002159">
    <property type="entry name" value="CD36_fam"/>
</dbReference>
<feature type="transmembrane region" description="Helical" evidence="10">
    <location>
        <begin position="20"/>
        <end position="43"/>
    </location>
</feature>
<accession>A0A553PKC0</accession>
<keyword evidence="3" id="KW-1003">Cell membrane</keyword>
<dbReference type="AlphaFoldDB" id="A0A553PKC0"/>
<evidence type="ECO:0000313" key="11">
    <source>
        <dbReference type="EMBL" id="TRY78123.1"/>
    </source>
</evidence>
<evidence type="ECO:0000256" key="3">
    <source>
        <dbReference type="ARBA" id="ARBA00022475"/>
    </source>
</evidence>
<keyword evidence="6 10" id="KW-0472">Membrane</keyword>
<keyword evidence="12" id="KW-1185">Reference proteome</keyword>
<evidence type="ECO:0000256" key="9">
    <source>
        <dbReference type="ARBA" id="ARBA00023180"/>
    </source>
</evidence>
<evidence type="ECO:0000256" key="10">
    <source>
        <dbReference type="SAM" id="Phobius"/>
    </source>
</evidence>
<evidence type="ECO:0000256" key="5">
    <source>
        <dbReference type="ARBA" id="ARBA00022989"/>
    </source>
</evidence>
<evidence type="ECO:0000256" key="8">
    <source>
        <dbReference type="ARBA" id="ARBA00023170"/>
    </source>
</evidence>
<dbReference type="PRINTS" id="PR01610">
    <property type="entry name" value="CD36ANTIGEN"/>
</dbReference>
<evidence type="ECO:0000256" key="1">
    <source>
        <dbReference type="ARBA" id="ARBA00004651"/>
    </source>
</evidence>